<evidence type="ECO:0000313" key="2">
    <source>
        <dbReference type="Proteomes" id="UP001187192"/>
    </source>
</evidence>
<dbReference type="AlphaFoldDB" id="A0AA88A4P9"/>
<accession>A0AA88A4P9</accession>
<dbReference type="EMBL" id="BTGU01000019">
    <property type="protein sequence ID" value="GMN44910.1"/>
    <property type="molecule type" value="Genomic_DNA"/>
</dbReference>
<protein>
    <submittedName>
        <fullName evidence="1">Uncharacterized protein</fullName>
    </submittedName>
</protein>
<keyword evidence="2" id="KW-1185">Reference proteome</keyword>
<evidence type="ECO:0000313" key="1">
    <source>
        <dbReference type="EMBL" id="GMN44910.1"/>
    </source>
</evidence>
<proteinExistence type="predicted"/>
<dbReference type="Proteomes" id="UP001187192">
    <property type="component" value="Unassembled WGS sequence"/>
</dbReference>
<reference evidence="1" key="1">
    <citation type="submission" date="2023-07" db="EMBL/GenBank/DDBJ databases">
        <title>draft genome sequence of fig (Ficus carica).</title>
        <authorList>
            <person name="Takahashi T."/>
            <person name="Nishimura K."/>
        </authorList>
    </citation>
    <scope>NUCLEOTIDE SEQUENCE</scope>
</reference>
<name>A0AA88A4P9_FICCA</name>
<sequence>MNIKGTRLSLPPDSQAQVKVLVSWCGEGFTALVCGYRAKDVVARPMEVDGGDAGSPHSERSLLCRSGSGSNYFRLL</sequence>
<gene>
    <name evidence="1" type="ORF">TIFTF001_014104</name>
</gene>
<comment type="caution">
    <text evidence="1">The sequence shown here is derived from an EMBL/GenBank/DDBJ whole genome shotgun (WGS) entry which is preliminary data.</text>
</comment>
<organism evidence="1 2">
    <name type="scientific">Ficus carica</name>
    <name type="common">Common fig</name>
    <dbReference type="NCBI Taxonomy" id="3494"/>
    <lineage>
        <taxon>Eukaryota</taxon>
        <taxon>Viridiplantae</taxon>
        <taxon>Streptophyta</taxon>
        <taxon>Embryophyta</taxon>
        <taxon>Tracheophyta</taxon>
        <taxon>Spermatophyta</taxon>
        <taxon>Magnoliopsida</taxon>
        <taxon>eudicotyledons</taxon>
        <taxon>Gunneridae</taxon>
        <taxon>Pentapetalae</taxon>
        <taxon>rosids</taxon>
        <taxon>fabids</taxon>
        <taxon>Rosales</taxon>
        <taxon>Moraceae</taxon>
        <taxon>Ficeae</taxon>
        <taxon>Ficus</taxon>
    </lineage>
</organism>